<dbReference type="Pfam" id="PF03330">
    <property type="entry name" value="DPBB_1"/>
    <property type="match status" value="1"/>
</dbReference>
<dbReference type="SUPFAM" id="SSF50685">
    <property type="entry name" value="Barwin-like endoglucanases"/>
    <property type="match status" value="1"/>
</dbReference>
<comment type="similarity">
    <text evidence="3 4">Belongs to the RlpA family.</text>
</comment>
<sequence length="148" mass="15585" precursor="true">MLRTSLLAAVLIFLVAGFAGANAGRARHHADHHHADHQTHEHRGAAIGHGAQRGAASVVSPRLNGRRTASGRRFHPGENVAASKTLPLGSKARVTNLHTGRSATVEVVDRGPYVRGRIIDLSPAAASELGMDPRGTTNVSVEPIQPPQ</sequence>
<feature type="chain" id="PRO_5024517631" description="Endolytic peptidoglycan transglycosylase RlpA" evidence="3">
    <location>
        <begin position="22"/>
        <end position="148"/>
    </location>
</feature>
<feature type="region of interest" description="Disordered" evidence="5">
    <location>
        <begin position="127"/>
        <end position="148"/>
    </location>
</feature>
<dbReference type="HAMAP" id="MF_02071">
    <property type="entry name" value="RlpA"/>
    <property type="match status" value="1"/>
</dbReference>
<gene>
    <name evidence="3" type="primary">rlpA</name>
    <name evidence="7" type="ORF">F1189_30040</name>
</gene>
<evidence type="ECO:0000313" key="8">
    <source>
        <dbReference type="Proteomes" id="UP000325255"/>
    </source>
</evidence>
<reference evidence="7 8" key="1">
    <citation type="submission" date="2019-09" db="EMBL/GenBank/DDBJ databases">
        <title>Genome sequence of Rhodovastum atsumiense, a diverse member of the Acetobacteraceae family of non-sulfur purple photosynthetic bacteria.</title>
        <authorList>
            <person name="Meyer T."/>
            <person name="Kyndt J."/>
        </authorList>
    </citation>
    <scope>NUCLEOTIDE SEQUENCE [LARGE SCALE GENOMIC DNA]</scope>
    <source>
        <strain evidence="7 8">DSM 21279</strain>
    </source>
</reference>
<dbReference type="NCBIfam" id="TIGR00413">
    <property type="entry name" value="rlpA"/>
    <property type="match status" value="1"/>
</dbReference>
<comment type="caution">
    <text evidence="7">The sequence shown here is derived from an EMBL/GenBank/DDBJ whole genome shotgun (WGS) entry which is preliminary data.</text>
</comment>
<dbReference type="InterPro" id="IPR034718">
    <property type="entry name" value="RlpA"/>
</dbReference>
<dbReference type="Gene3D" id="2.40.40.10">
    <property type="entry name" value="RlpA-like domain"/>
    <property type="match status" value="1"/>
</dbReference>
<dbReference type="CDD" id="cd22268">
    <property type="entry name" value="DPBB_RlpA-like"/>
    <property type="match status" value="1"/>
</dbReference>
<dbReference type="InterPro" id="IPR009009">
    <property type="entry name" value="RlpA-like_DPBB"/>
</dbReference>
<dbReference type="InterPro" id="IPR012997">
    <property type="entry name" value="RplA"/>
</dbReference>
<feature type="domain" description="RlpA-like protein double-psi beta-barrel" evidence="6">
    <location>
        <begin position="66"/>
        <end position="140"/>
    </location>
</feature>
<dbReference type="AlphaFoldDB" id="A0A5M6IK15"/>
<dbReference type="PANTHER" id="PTHR34183:SF8">
    <property type="entry name" value="ENDOLYTIC PEPTIDOGLYCAN TRANSGLYCOSYLASE RLPA-RELATED"/>
    <property type="match status" value="1"/>
</dbReference>
<evidence type="ECO:0000259" key="6">
    <source>
        <dbReference type="Pfam" id="PF03330"/>
    </source>
</evidence>
<evidence type="ECO:0000256" key="2">
    <source>
        <dbReference type="ARBA" id="ARBA00023316"/>
    </source>
</evidence>
<evidence type="ECO:0000313" key="7">
    <source>
        <dbReference type="EMBL" id="KAA5608237.1"/>
    </source>
</evidence>
<evidence type="ECO:0000256" key="4">
    <source>
        <dbReference type="RuleBase" id="RU003495"/>
    </source>
</evidence>
<dbReference type="RefSeq" id="WP_150045554.1">
    <property type="nucleotide sequence ID" value="NZ_OW485601.1"/>
</dbReference>
<comment type="function">
    <text evidence="3">Lytic transglycosylase with a strong preference for naked glycan strands that lack stem peptides.</text>
</comment>
<dbReference type="OrthoDB" id="9779128at2"/>
<keyword evidence="3" id="KW-0732">Signal</keyword>
<name>A0A5M6IK15_9PROT</name>
<dbReference type="GO" id="GO:0071555">
    <property type="term" value="P:cell wall organization"/>
    <property type="evidence" value="ECO:0007669"/>
    <property type="project" value="UniProtKB-KW"/>
</dbReference>
<dbReference type="PANTHER" id="PTHR34183">
    <property type="entry name" value="ENDOLYTIC PEPTIDOGLYCAN TRANSGLYCOSYLASE RLPA"/>
    <property type="match status" value="1"/>
</dbReference>
<organism evidence="7 8">
    <name type="scientific">Rhodovastum atsumiense</name>
    <dbReference type="NCBI Taxonomy" id="504468"/>
    <lineage>
        <taxon>Bacteria</taxon>
        <taxon>Pseudomonadati</taxon>
        <taxon>Pseudomonadota</taxon>
        <taxon>Alphaproteobacteria</taxon>
        <taxon>Acetobacterales</taxon>
        <taxon>Acetobacteraceae</taxon>
        <taxon>Rhodovastum</taxon>
    </lineage>
</organism>
<feature type="signal peptide" evidence="3">
    <location>
        <begin position="1"/>
        <end position="21"/>
    </location>
</feature>
<proteinExistence type="inferred from homology"/>
<keyword evidence="8" id="KW-1185">Reference proteome</keyword>
<protein>
    <recommendedName>
        <fullName evidence="3">Endolytic peptidoglycan transglycosylase RlpA</fullName>
        <ecNumber evidence="3">4.2.2.-</ecNumber>
    </recommendedName>
</protein>
<dbReference type="Proteomes" id="UP000325255">
    <property type="component" value="Unassembled WGS sequence"/>
</dbReference>
<dbReference type="EMBL" id="VWPK01000095">
    <property type="protein sequence ID" value="KAA5608237.1"/>
    <property type="molecule type" value="Genomic_DNA"/>
</dbReference>
<dbReference type="GO" id="GO:0008932">
    <property type="term" value="F:lytic endotransglycosylase activity"/>
    <property type="evidence" value="ECO:0007669"/>
    <property type="project" value="UniProtKB-UniRule"/>
</dbReference>
<evidence type="ECO:0000256" key="3">
    <source>
        <dbReference type="HAMAP-Rule" id="MF_02071"/>
    </source>
</evidence>
<evidence type="ECO:0000256" key="1">
    <source>
        <dbReference type="ARBA" id="ARBA00023239"/>
    </source>
</evidence>
<accession>A0A5M6IK15</accession>
<keyword evidence="2 3" id="KW-0961">Cell wall biogenesis/degradation</keyword>
<dbReference type="EC" id="4.2.2.-" evidence="3"/>
<keyword evidence="1 3" id="KW-0456">Lyase</keyword>
<evidence type="ECO:0000256" key="5">
    <source>
        <dbReference type="SAM" id="MobiDB-lite"/>
    </source>
</evidence>
<dbReference type="GO" id="GO:0000270">
    <property type="term" value="P:peptidoglycan metabolic process"/>
    <property type="evidence" value="ECO:0007669"/>
    <property type="project" value="UniProtKB-UniRule"/>
</dbReference>
<dbReference type="InterPro" id="IPR036908">
    <property type="entry name" value="RlpA-like_sf"/>
</dbReference>